<organism evidence="1 2">
    <name type="scientific">Flavobacterium cheongpyeongense</name>
    <dbReference type="NCBI Taxonomy" id="2212651"/>
    <lineage>
        <taxon>Bacteria</taxon>
        <taxon>Pseudomonadati</taxon>
        <taxon>Bacteroidota</taxon>
        <taxon>Flavobacteriia</taxon>
        <taxon>Flavobacteriales</taxon>
        <taxon>Flavobacteriaceae</taxon>
        <taxon>Flavobacterium</taxon>
    </lineage>
</organism>
<accession>A0A2V4C0F7</accession>
<sequence>MVNDQKEQSWVNAIENTTDSKFEIFEIKINPYAYIVDSGFEEVNEDVIINHIVYHVFKNRIQNNVLKLYCIKNSHKENLDTGLKRLVDSNLFGESTNKENPTKKTLKSFIKDYIDNPTIEVILNSKIADCVTSIACVPKSDLLSGHFNTNYPPPDMV</sequence>
<protein>
    <submittedName>
        <fullName evidence="1">Uncharacterized protein</fullName>
    </submittedName>
</protein>
<reference evidence="1 2" key="1">
    <citation type="submission" date="2018-05" db="EMBL/GenBank/DDBJ databases">
        <title>Flavobacterium sp. strain IMCC34759, incomplete genome.</title>
        <authorList>
            <person name="Joung Y."/>
            <person name="Cho J."/>
        </authorList>
    </citation>
    <scope>NUCLEOTIDE SEQUENCE [LARGE SCALE GENOMIC DNA]</scope>
    <source>
        <strain evidence="1 2">IMCC34759</strain>
    </source>
</reference>
<evidence type="ECO:0000313" key="2">
    <source>
        <dbReference type="Proteomes" id="UP000247903"/>
    </source>
</evidence>
<comment type="caution">
    <text evidence="1">The sequence shown here is derived from an EMBL/GenBank/DDBJ whole genome shotgun (WGS) entry which is preliminary data.</text>
</comment>
<dbReference type="AlphaFoldDB" id="A0A2V4C0F7"/>
<keyword evidence="2" id="KW-1185">Reference proteome</keyword>
<evidence type="ECO:0000313" key="1">
    <source>
        <dbReference type="EMBL" id="PXY39734.1"/>
    </source>
</evidence>
<dbReference type="Proteomes" id="UP000247903">
    <property type="component" value="Unassembled WGS sequence"/>
</dbReference>
<dbReference type="EMBL" id="QJHK01000015">
    <property type="protein sequence ID" value="PXY39734.1"/>
    <property type="molecule type" value="Genomic_DNA"/>
</dbReference>
<gene>
    <name evidence="1" type="ORF">DMB65_15795</name>
</gene>
<proteinExistence type="predicted"/>
<name>A0A2V4C0F7_9FLAO</name>